<dbReference type="SUPFAM" id="SSF53474">
    <property type="entry name" value="alpha/beta-Hydrolases"/>
    <property type="match status" value="1"/>
</dbReference>
<dbReference type="EMBL" id="ML995541">
    <property type="protein sequence ID" value="KAF2135968.1"/>
    <property type="molecule type" value="Genomic_DNA"/>
</dbReference>
<dbReference type="Gene3D" id="3.40.50.1820">
    <property type="entry name" value="alpha/beta hydrolase"/>
    <property type="match status" value="1"/>
</dbReference>
<keyword evidence="3" id="KW-1185">Reference proteome</keyword>
<dbReference type="InterPro" id="IPR029058">
    <property type="entry name" value="AB_hydrolase_fold"/>
</dbReference>
<protein>
    <recommendedName>
        <fullName evidence="1">Alpha/beta hydrolase fold-3 domain-containing protein</fullName>
    </recommendedName>
</protein>
<dbReference type="PANTHER" id="PTHR23025">
    <property type="entry name" value="TRIACYLGLYCEROL LIPASE"/>
    <property type="match status" value="1"/>
</dbReference>
<dbReference type="InterPro" id="IPR013094">
    <property type="entry name" value="AB_hydrolase_3"/>
</dbReference>
<dbReference type="OrthoDB" id="5570009at2759"/>
<dbReference type="PANTHER" id="PTHR23025:SF3">
    <property type="entry name" value="HORMONE-SENSITIVE LIPASE"/>
    <property type="match status" value="1"/>
</dbReference>
<dbReference type="GO" id="GO:0005829">
    <property type="term" value="C:cytosol"/>
    <property type="evidence" value="ECO:0007669"/>
    <property type="project" value="TreeGrafter"/>
</dbReference>
<evidence type="ECO:0000259" key="1">
    <source>
        <dbReference type="Pfam" id="PF07859"/>
    </source>
</evidence>
<dbReference type="GO" id="GO:0019433">
    <property type="term" value="P:triglyceride catabolic process"/>
    <property type="evidence" value="ECO:0007669"/>
    <property type="project" value="TreeGrafter"/>
</dbReference>
<dbReference type="Pfam" id="PF07859">
    <property type="entry name" value="Abhydrolase_3"/>
    <property type="match status" value="2"/>
</dbReference>
<dbReference type="AlphaFoldDB" id="A0A6A6AXI7"/>
<reference evidence="2" key="1">
    <citation type="journal article" date="2020" name="Stud. Mycol.">
        <title>101 Dothideomycetes genomes: a test case for predicting lifestyles and emergence of pathogens.</title>
        <authorList>
            <person name="Haridas S."/>
            <person name="Albert R."/>
            <person name="Binder M."/>
            <person name="Bloem J."/>
            <person name="Labutti K."/>
            <person name="Salamov A."/>
            <person name="Andreopoulos B."/>
            <person name="Baker S."/>
            <person name="Barry K."/>
            <person name="Bills G."/>
            <person name="Bluhm B."/>
            <person name="Cannon C."/>
            <person name="Castanera R."/>
            <person name="Culley D."/>
            <person name="Daum C."/>
            <person name="Ezra D."/>
            <person name="Gonzalez J."/>
            <person name="Henrissat B."/>
            <person name="Kuo A."/>
            <person name="Liang C."/>
            <person name="Lipzen A."/>
            <person name="Lutzoni F."/>
            <person name="Magnuson J."/>
            <person name="Mondo S."/>
            <person name="Nolan M."/>
            <person name="Ohm R."/>
            <person name="Pangilinan J."/>
            <person name="Park H.-J."/>
            <person name="Ramirez L."/>
            <person name="Alfaro M."/>
            <person name="Sun H."/>
            <person name="Tritt A."/>
            <person name="Yoshinaga Y."/>
            <person name="Zwiers L.-H."/>
            <person name="Turgeon B."/>
            <person name="Goodwin S."/>
            <person name="Spatafora J."/>
            <person name="Crous P."/>
            <person name="Grigoriev I."/>
        </authorList>
    </citation>
    <scope>NUCLEOTIDE SEQUENCE</scope>
    <source>
        <strain evidence="2">CBS 121167</strain>
    </source>
</reference>
<sequence length="407" mass="45062">MPALPARPPEGPGRGRAGGWEACPYPFALNECYDVYHMLVASRGRCIGLSGEQAPKLFVAGDGAGGDLAVGMVFMVLQAGSVELRHWHNARALPPPEGIILLYPALDLNVGNWMTEDNFQFTAELRHRGISKDIPCCKDAHRDSPVLGTSQYFDDKDDEDGGEAGDANVDRAFLQRGNQRDSAPAPLPEAACQGAQLVIPSKISYLNDRILAPELMRAMVILYVGPHNRPDFRVDFLLSPLVAPDSLLAMFPKTYFLTGERDPLVDDTLVFAGRLRQAKMTAWQERLEMGLLAKAEACVFKVYEHVEMLLLPGISHGFLQFLAFFPEGWGYISKCAQWMLDTFQHAIPDADHKRATTTGKDSIHPSCATERRGDWQDTIAGSVYSSEDEDRPLEIARASRNVRLHVR</sequence>
<feature type="domain" description="Alpha/beta hydrolase fold-3" evidence="1">
    <location>
        <begin position="204"/>
        <end position="281"/>
    </location>
</feature>
<evidence type="ECO:0000313" key="2">
    <source>
        <dbReference type="EMBL" id="KAF2135968.1"/>
    </source>
</evidence>
<dbReference type="RefSeq" id="XP_033391686.1">
    <property type="nucleotide sequence ID" value="XM_033541444.1"/>
</dbReference>
<dbReference type="GeneID" id="54298940"/>
<feature type="domain" description="Alpha/beta hydrolase fold-3" evidence="1">
    <location>
        <begin position="24"/>
        <end position="110"/>
    </location>
</feature>
<evidence type="ECO:0000313" key="3">
    <source>
        <dbReference type="Proteomes" id="UP000799438"/>
    </source>
</evidence>
<name>A0A6A6AXI7_9PEZI</name>
<dbReference type="GO" id="GO:0004806">
    <property type="term" value="F:triacylglycerol lipase activity"/>
    <property type="evidence" value="ECO:0007669"/>
    <property type="project" value="TreeGrafter"/>
</dbReference>
<proteinExistence type="predicted"/>
<organism evidence="2 3">
    <name type="scientific">Aplosporella prunicola CBS 121167</name>
    <dbReference type="NCBI Taxonomy" id="1176127"/>
    <lineage>
        <taxon>Eukaryota</taxon>
        <taxon>Fungi</taxon>
        <taxon>Dikarya</taxon>
        <taxon>Ascomycota</taxon>
        <taxon>Pezizomycotina</taxon>
        <taxon>Dothideomycetes</taxon>
        <taxon>Dothideomycetes incertae sedis</taxon>
        <taxon>Botryosphaeriales</taxon>
        <taxon>Aplosporellaceae</taxon>
        <taxon>Aplosporella</taxon>
    </lineage>
</organism>
<dbReference type="GO" id="GO:0004771">
    <property type="term" value="F:sterol ester esterase activity"/>
    <property type="evidence" value="ECO:0007669"/>
    <property type="project" value="TreeGrafter"/>
</dbReference>
<gene>
    <name evidence="2" type="ORF">K452DRAFT_292794</name>
</gene>
<accession>A0A6A6AXI7</accession>
<dbReference type="Proteomes" id="UP000799438">
    <property type="component" value="Unassembled WGS sequence"/>
</dbReference>